<proteinExistence type="predicted"/>
<accession>A0A225DNB9</accession>
<dbReference type="EMBL" id="NIDE01000014">
    <property type="protein sequence ID" value="OWK37677.1"/>
    <property type="molecule type" value="Genomic_DNA"/>
</dbReference>
<name>A0A225DNB9_9BACT</name>
<comment type="caution">
    <text evidence="2">The sequence shown here is derived from an EMBL/GenBank/DDBJ whole genome shotgun (WGS) entry which is preliminary data.</text>
</comment>
<gene>
    <name evidence="2" type="ORF">FRUB_06797</name>
</gene>
<sequence length="52" mass="5785">MWSVLAVDDFRGWEPWGSAPNPAGGTESLRTSLSAPGWWDDPKADRPTNRSR</sequence>
<reference evidence="3" key="1">
    <citation type="submission" date="2017-06" db="EMBL/GenBank/DDBJ databases">
        <title>Genome analysis of Fimbriiglobus ruber SP5, the first member of the order Planctomycetales with confirmed chitinolytic capability.</title>
        <authorList>
            <person name="Ravin N.V."/>
            <person name="Rakitin A.L."/>
            <person name="Ivanova A.A."/>
            <person name="Beletsky A.V."/>
            <person name="Kulichevskaya I.S."/>
            <person name="Mardanov A.V."/>
            <person name="Dedysh S.N."/>
        </authorList>
    </citation>
    <scope>NUCLEOTIDE SEQUENCE [LARGE SCALE GENOMIC DNA]</scope>
    <source>
        <strain evidence="3">SP5</strain>
    </source>
</reference>
<feature type="region of interest" description="Disordered" evidence="1">
    <location>
        <begin position="12"/>
        <end position="52"/>
    </location>
</feature>
<evidence type="ECO:0000313" key="3">
    <source>
        <dbReference type="Proteomes" id="UP000214646"/>
    </source>
</evidence>
<protein>
    <submittedName>
        <fullName evidence="2">Uncharacterized protein</fullName>
    </submittedName>
</protein>
<dbReference type="Proteomes" id="UP000214646">
    <property type="component" value="Unassembled WGS sequence"/>
</dbReference>
<feature type="compositionally biased region" description="Basic and acidic residues" evidence="1">
    <location>
        <begin position="40"/>
        <end position="52"/>
    </location>
</feature>
<dbReference type="AlphaFoldDB" id="A0A225DNB9"/>
<evidence type="ECO:0000256" key="1">
    <source>
        <dbReference type="SAM" id="MobiDB-lite"/>
    </source>
</evidence>
<organism evidence="2 3">
    <name type="scientific">Fimbriiglobus ruber</name>
    <dbReference type="NCBI Taxonomy" id="1908690"/>
    <lineage>
        <taxon>Bacteria</taxon>
        <taxon>Pseudomonadati</taxon>
        <taxon>Planctomycetota</taxon>
        <taxon>Planctomycetia</taxon>
        <taxon>Gemmatales</taxon>
        <taxon>Gemmataceae</taxon>
        <taxon>Fimbriiglobus</taxon>
    </lineage>
</organism>
<keyword evidence="3" id="KW-1185">Reference proteome</keyword>
<evidence type="ECO:0000313" key="2">
    <source>
        <dbReference type="EMBL" id="OWK37677.1"/>
    </source>
</evidence>